<name>A0A833ZDR7_9CHIR</name>
<dbReference type="Proteomes" id="UP000664940">
    <property type="component" value="Unassembled WGS sequence"/>
</dbReference>
<gene>
    <name evidence="1" type="ORF">HJG60_012292</name>
</gene>
<evidence type="ECO:0000313" key="1">
    <source>
        <dbReference type="EMBL" id="KAF6090953.1"/>
    </source>
</evidence>
<sequence>MCVRGTRVSVQRPKLQTVALWCGSLRRGTSVGLAVPGNGPWAVAHSGSSPAAWMHAVVCRTRRRDSGVYVPKPVVQPPEPRLSPWHVLLQGGGISLRAAGARRLRKGTCTDTPARGRVHTWRADLSSARVCDRCLLHSPRAAGLLPHPADCTAKGTLHACRSAPGMAVTHGWEASPHPARPAAGWHP</sequence>
<proteinExistence type="predicted"/>
<accession>A0A833ZDR7</accession>
<protein>
    <submittedName>
        <fullName evidence="1">Uncharacterized protein</fullName>
    </submittedName>
</protein>
<evidence type="ECO:0000313" key="2">
    <source>
        <dbReference type="Proteomes" id="UP000664940"/>
    </source>
</evidence>
<dbReference type="AlphaFoldDB" id="A0A833ZDR7"/>
<comment type="caution">
    <text evidence="1">The sequence shown here is derived from an EMBL/GenBank/DDBJ whole genome shotgun (WGS) entry which is preliminary data.</text>
</comment>
<dbReference type="EMBL" id="JABVXQ010000009">
    <property type="protein sequence ID" value="KAF6090953.1"/>
    <property type="molecule type" value="Genomic_DNA"/>
</dbReference>
<organism evidence="1 2">
    <name type="scientific">Phyllostomus discolor</name>
    <name type="common">pale spear-nosed bat</name>
    <dbReference type="NCBI Taxonomy" id="89673"/>
    <lineage>
        <taxon>Eukaryota</taxon>
        <taxon>Metazoa</taxon>
        <taxon>Chordata</taxon>
        <taxon>Craniata</taxon>
        <taxon>Vertebrata</taxon>
        <taxon>Euteleostomi</taxon>
        <taxon>Mammalia</taxon>
        <taxon>Eutheria</taxon>
        <taxon>Laurasiatheria</taxon>
        <taxon>Chiroptera</taxon>
        <taxon>Yangochiroptera</taxon>
        <taxon>Phyllostomidae</taxon>
        <taxon>Phyllostominae</taxon>
        <taxon>Phyllostomus</taxon>
    </lineage>
</organism>
<reference evidence="1 2" key="1">
    <citation type="journal article" date="2020" name="Nature">
        <title>Six reference-quality genomes reveal evolution of bat adaptations.</title>
        <authorList>
            <person name="Jebb D."/>
            <person name="Huang Z."/>
            <person name="Pippel M."/>
            <person name="Hughes G.M."/>
            <person name="Lavrichenko K."/>
            <person name="Devanna P."/>
            <person name="Winkler S."/>
            <person name="Jermiin L.S."/>
            <person name="Skirmuntt E.C."/>
            <person name="Katzourakis A."/>
            <person name="Burkitt-Gray L."/>
            <person name="Ray D.A."/>
            <person name="Sullivan K.A.M."/>
            <person name="Roscito J.G."/>
            <person name="Kirilenko B.M."/>
            <person name="Davalos L.M."/>
            <person name="Corthals A.P."/>
            <person name="Power M.L."/>
            <person name="Jones G."/>
            <person name="Ransome R.D."/>
            <person name="Dechmann D.K.N."/>
            <person name="Locatelli A.G."/>
            <person name="Puechmaille S.J."/>
            <person name="Fedrigo O."/>
            <person name="Jarvis E.D."/>
            <person name="Hiller M."/>
            <person name="Vernes S.C."/>
            <person name="Myers E.W."/>
            <person name="Teeling E.C."/>
        </authorList>
    </citation>
    <scope>NUCLEOTIDE SEQUENCE [LARGE SCALE GENOMIC DNA]</scope>
    <source>
        <strain evidence="1">Bat1K_MPI-CBG_1</strain>
    </source>
</reference>